<dbReference type="GeneID" id="54297582"/>
<feature type="region of interest" description="Disordered" evidence="5">
    <location>
        <begin position="440"/>
        <end position="469"/>
    </location>
</feature>
<dbReference type="SUPFAM" id="SSF57850">
    <property type="entry name" value="RING/U-box"/>
    <property type="match status" value="1"/>
</dbReference>
<dbReference type="Proteomes" id="UP000799438">
    <property type="component" value="Unassembled WGS sequence"/>
</dbReference>
<dbReference type="PROSITE" id="PS50016">
    <property type="entry name" value="ZF_PHD_2"/>
    <property type="match status" value="1"/>
</dbReference>
<evidence type="ECO:0000313" key="8">
    <source>
        <dbReference type="EMBL" id="KAF2144063.1"/>
    </source>
</evidence>
<dbReference type="InterPro" id="IPR011011">
    <property type="entry name" value="Znf_FYVE_PHD"/>
</dbReference>
<evidence type="ECO:0000256" key="5">
    <source>
        <dbReference type="SAM" id="MobiDB-lite"/>
    </source>
</evidence>
<feature type="domain" description="PHD-type" evidence="6">
    <location>
        <begin position="145"/>
        <end position="193"/>
    </location>
</feature>
<sequence length="648" mass="70803">MAETCIVCLGDLLTESSESPPPAGEQAPASRNGSLEAEQPAVANSPDARLDHASPASSPTHPTPEHEWIAHLLPCGHNLHNECLKPWVERANSCPICRASFHQVELRTNIGGSVLSSYAVEDKQQVADVDPTMLIEDDDLLEPSFEPCMVCDAFGDEEHMMLCSNCNHTCHVFCAGLDELPSAMWYCQDCMENPFLLAESQRDRQHNLPAVNARLTSRQRTIRDTRLRAASPWARVWQEVNRRTGIDLDFPFDDEVLGHSRAEALADAQRREQAAYERRIQVAEQYGSGNRFRESAAALLAPRTRPGPPAPESQDELRAWNAFEKAREVASPTNGRRKRKSPTSSPRGQSAEPERALKRPRTRRGPAATGPSTSVAAGPSATPATSPAEASAPRRDSKDRAVDGSGSNFLQSLLREVETSTPAAEPAPVRQQKVALAYERGSSPQLSSPGGSPVGSNVPTPRAMTPPPLLLARPLSPLLSSSITPIFPSVVPGAPEFAPFSPAEDDARFDHEYNGSGAETAEQRPTRCHHPSQRSPRTSPPHSKDTSPSRANMSYSAKAEIQRMVKAVLKPMYSKQEIDKDEYTDINMKISRKMYDIVGDANNLAEQRTREKWQDVATDEVKKAVKALREEAAGNGSAKEELVSDATS</sequence>
<protein>
    <recommendedName>
        <fullName evidence="10">PHD-type domain-containing protein</fullName>
    </recommendedName>
</protein>
<evidence type="ECO:0000259" key="7">
    <source>
        <dbReference type="PROSITE" id="PS50089"/>
    </source>
</evidence>
<dbReference type="OrthoDB" id="8062037at2759"/>
<dbReference type="RefSeq" id="XP_033399775.1">
    <property type="nucleotide sequence ID" value="XM_033540086.1"/>
</dbReference>
<dbReference type="GO" id="GO:0008270">
    <property type="term" value="F:zinc ion binding"/>
    <property type="evidence" value="ECO:0007669"/>
    <property type="project" value="UniProtKB-KW"/>
</dbReference>
<feature type="compositionally biased region" description="Basic and acidic residues" evidence="5">
    <location>
        <begin position="392"/>
        <end position="402"/>
    </location>
</feature>
<dbReference type="SMART" id="SM00184">
    <property type="entry name" value="RING"/>
    <property type="match status" value="2"/>
</dbReference>
<evidence type="ECO:0000256" key="1">
    <source>
        <dbReference type="ARBA" id="ARBA00022723"/>
    </source>
</evidence>
<keyword evidence="1" id="KW-0479">Metal-binding</keyword>
<evidence type="ECO:0000259" key="6">
    <source>
        <dbReference type="PROSITE" id="PS50016"/>
    </source>
</evidence>
<evidence type="ECO:0000256" key="4">
    <source>
        <dbReference type="PROSITE-ProRule" id="PRU00175"/>
    </source>
</evidence>
<keyword evidence="3" id="KW-0862">Zinc</keyword>
<evidence type="ECO:0000256" key="2">
    <source>
        <dbReference type="ARBA" id="ARBA00022771"/>
    </source>
</evidence>
<dbReference type="AlphaFoldDB" id="A0A6A6BL04"/>
<dbReference type="SMART" id="SM00249">
    <property type="entry name" value="PHD"/>
    <property type="match status" value="1"/>
</dbReference>
<gene>
    <name evidence="8" type="ORF">K452DRAFT_285274</name>
</gene>
<dbReference type="InterPro" id="IPR047157">
    <property type="entry name" value="PHRF1/Atg35"/>
</dbReference>
<evidence type="ECO:0008006" key="10">
    <source>
        <dbReference type="Google" id="ProtNLM"/>
    </source>
</evidence>
<dbReference type="InterPro" id="IPR001965">
    <property type="entry name" value="Znf_PHD"/>
</dbReference>
<feature type="region of interest" description="Disordered" evidence="5">
    <location>
        <begin position="326"/>
        <end position="406"/>
    </location>
</feature>
<accession>A0A6A6BL04</accession>
<dbReference type="InterPro" id="IPR001841">
    <property type="entry name" value="Znf_RING"/>
</dbReference>
<feature type="region of interest" description="Disordered" evidence="5">
    <location>
        <begin position="14"/>
        <end position="65"/>
    </location>
</feature>
<proteinExistence type="predicted"/>
<reference evidence="8" key="1">
    <citation type="journal article" date="2020" name="Stud. Mycol.">
        <title>101 Dothideomycetes genomes: a test case for predicting lifestyles and emergence of pathogens.</title>
        <authorList>
            <person name="Haridas S."/>
            <person name="Albert R."/>
            <person name="Binder M."/>
            <person name="Bloem J."/>
            <person name="Labutti K."/>
            <person name="Salamov A."/>
            <person name="Andreopoulos B."/>
            <person name="Baker S."/>
            <person name="Barry K."/>
            <person name="Bills G."/>
            <person name="Bluhm B."/>
            <person name="Cannon C."/>
            <person name="Castanera R."/>
            <person name="Culley D."/>
            <person name="Daum C."/>
            <person name="Ezra D."/>
            <person name="Gonzalez J."/>
            <person name="Henrissat B."/>
            <person name="Kuo A."/>
            <person name="Liang C."/>
            <person name="Lipzen A."/>
            <person name="Lutzoni F."/>
            <person name="Magnuson J."/>
            <person name="Mondo S."/>
            <person name="Nolan M."/>
            <person name="Ohm R."/>
            <person name="Pangilinan J."/>
            <person name="Park H.-J."/>
            <person name="Ramirez L."/>
            <person name="Alfaro M."/>
            <person name="Sun H."/>
            <person name="Tritt A."/>
            <person name="Yoshinaga Y."/>
            <person name="Zwiers L.-H."/>
            <person name="Turgeon B."/>
            <person name="Goodwin S."/>
            <person name="Spatafora J."/>
            <person name="Crous P."/>
            <person name="Grigoriev I."/>
        </authorList>
    </citation>
    <scope>NUCLEOTIDE SEQUENCE</scope>
    <source>
        <strain evidence="8">CBS 121167</strain>
    </source>
</reference>
<dbReference type="SUPFAM" id="SSF57903">
    <property type="entry name" value="FYVE/PHD zinc finger"/>
    <property type="match status" value="1"/>
</dbReference>
<feature type="domain" description="RING-type" evidence="7">
    <location>
        <begin position="72"/>
        <end position="98"/>
    </location>
</feature>
<dbReference type="PROSITE" id="PS50089">
    <property type="entry name" value="ZF_RING_2"/>
    <property type="match status" value="1"/>
</dbReference>
<dbReference type="Gene3D" id="3.30.40.10">
    <property type="entry name" value="Zinc/RING finger domain, C3HC4 (zinc finger)"/>
    <property type="match status" value="2"/>
</dbReference>
<feature type="compositionally biased region" description="Low complexity" evidence="5">
    <location>
        <begin position="441"/>
        <end position="463"/>
    </location>
</feature>
<feature type="region of interest" description="Disordered" evidence="5">
    <location>
        <begin position="498"/>
        <end position="555"/>
    </location>
</feature>
<keyword evidence="2 4" id="KW-0863">Zinc-finger</keyword>
<dbReference type="PANTHER" id="PTHR12618:SF20">
    <property type="entry name" value="PHD AND RING FINGER DOMAIN-CONTAINING PROTEIN 1"/>
    <property type="match status" value="1"/>
</dbReference>
<dbReference type="PANTHER" id="PTHR12618">
    <property type="entry name" value="PHD AND RING FINGER DOMAIN-CONTAINING PROTEIN 1"/>
    <property type="match status" value="1"/>
</dbReference>
<organism evidence="8 9">
    <name type="scientific">Aplosporella prunicola CBS 121167</name>
    <dbReference type="NCBI Taxonomy" id="1176127"/>
    <lineage>
        <taxon>Eukaryota</taxon>
        <taxon>Fungi</taxon>
        <taxon>Dikarya</taxon>
        <taxon>Ascomycota</taxon>
        <taxon>Pezizomycotina</taxon>
        <taxon>Dothideomycetes</taxon>
        <taxon>Dothideomycetes incertae sedis</taxon>
        <taxon>Botryosphaeriales</taxon>
        <taxon>Aplosporellaceae</taxon>
        <taxon>Aplosporella</taxon>
    </lineage>
</organism>
<keyword evidence="9" id="KW-1185">Reference proteome</keyword>
<dbReference type="InterPro" id="IPR013083">
    <property type="entry name" value="Znf_RING/FYVE/PHD"/>
</dbReference>
<evidence type="ECO:0000256" key="3">
    <source>
        <dbReference type="ARBA" id="ARBA00022833"/>
    </source>
</evidence>
<dbReference type="InterPro" id="IPR019787">
    <property type="entry name" value="Znf_PHD-finger"/>
</dbReference>
<feature type="compositionally biased region" description="Low complexity" evidence="5">
    <location>
        <begin position="371"/>
        <end position="391"/>
    </location>
</feature>
<name>A0A6A6BL04_9PEZI</name>
<dbReference type="EMBL" id="ML995480">
    <property type="protein sequence ID" value="KAF2144063.1"/>
    <property type="molecule type" value="Genomic_DNA"/>
</dbReference>
<evidence type="ECO:0000313" key="9">
    <source>
        <dbReference type="Proteomes" id="UP000799438"/>
    </source>
</evidence>
<dbReference type="Pfam" id="PF13639">
    <property type="entry name" value="zf-RING_2"/>
    <property type="match status" value="1"/>
</dbReference>